<organism evidence="11 12">
    <name type="scientific">Lacihabitans soyangensis</name>
    <dbReference type="NCBI Taxonomy" id="869394"/>
    <lineage>
        <taxon>Bacteria</taxon>
        <taxon>Pseudomonadati</taxon>
        <taxon>Bacteroidota</taxon>
        <taxon>Cytophagia</taxon>
        <taxon>Cytophagales</taxon>
        <taxon>Leadbetterellaceae</taxon>
        <taxon>Lacihabitans</taxon>
    </lineage>
</organism>
<keyword evidence="4 9" id="KW-1133">Transmembrane helix</keyword>
<keyword evidence="7" id="KW-0464">Manganese</keyword>
<feature type="transmembrane region" description="Helical" evidence="9">
    <location>
        <begin position="86"/>
        <end position="108"/>
    </location>
</feature>
<evidence type="ECO:0000259" key="10">
    <source>
        <dbReference type="Pfam" id="PF00884"/>
    </source>
</evidence>
<dbReference type="PANTHER" id="PTHR47371:SF3">
    <property type="entry name" value="PHOSPHOGLYCEROL TRANSFERASE I"/>
    <property type="match status" value="1"/>
</dbReference>
<feature type="binding site" evidence="8">
    <location>
        <position position="486"/>
    </location>
    <ligand>
        <name>Mn(2+)</name>
        <dbReference type="ChEBI" id="CHEBI:29035"/>
    </ligand>
</feature>
<evidence type="ECO:0000256" key="8">
    <source>
        <dbReference type="PIRSR" id="PIRSR005091-3"/>
    </source>
</evidence>
<dbReference type="InterPro" id="IPR012160">
    <property type="entry name" value="LtaS-like"/>
</dbReference>
<evidence type="ECO:0000256" key="3">
    <source>
        <dbReference type="ARBA" id="ARBA00022692"/>
    </source>
</evidence>
<feature type="active site" evidence="6">
    <location>
        <position position="316"/>
    </location>
</feature>
<protein>
    <submittedName>
        <fullName evidence="11">Alkaline phosphatase family protein</fullName>
    </submittedName>
</protein>
<evidence type="ECO:0000256" key="6">
    <source>
        <dbReference type="PIRSR" id="PIRSR005091-1"/>
    </source>
</evidence>
<comment type="subcellular location">
    <subcellularLocation>
        <location evidence="1">Cell membrane</location>
        <topology evidence="1">Multi-pass membrane protein</topology>
    </subcellularLocation>
</comment>
<feature type="transmembrane region" description="Helical" evidence="9">
    <location>
        <begin position="169"/>
        <end position="187"/>
    </location>
</feature>
<dbReference type="CDD" id="cd16015">
    <property type="entry name" value="LTA_synthase"/>
    <property type="match status" value="1"/>
</dbReference>
<feature type="transmembrane region" description="Helical" evidence="9">
    <location>
        <begin position="135"/>
        <end position="157"/>
    </location>
</feature>
<feature type="transmembrane region" description="Helical" evidence="9">
    <location>
        <begin position="7"/>
        <end position="31"/>
    </location>
</feature>
<feature type="domain" description="Sulfatase N-terminal" evidence="10">
    <location>
        <begin position="268"/>
        <end position="536"/>
    </location>
</feature>
<dbReference type="RefSeq" id="WP_255038948.1">
    <property type="nucleotide sequence ID" value="NZ_RJUF01000181.1"/>
</dbReference>
<dbReference type="EMBL" id="RJUF01000181">
    <property type="protein sequence ID" value="MCP9765258.1"/>
    <property type="molecule type" value="Genomic_DNA"/>
</dbReference>
<evidence type="ECO:0000256" key="9">
    <source>
        <dbReference type="SAM" id="Phobius"/>
    </source>
</evidence>
<dbReference type="Pfam" id="PF00884">
    <property type="entry name" value="Sulfatase"/>
    <property type="match status" value="1"/>
</dbReference>
<feature type="transmembrane region" description="Helical" evidence="9">
    <location>
        <begin position="56"/>
        <end position="74"/>
    </location>
</feature>
<evidence type="ECO:0000256" key="5">
    <source>
        <dbReference type="ARBA" id="ARBA00023136"/>
    </source>
</evidence>
<dbReference type="Gene3D" id="3.30.1120.80">
    <property type="match status" value="1"/>
</dbReference>
<reference evidence="11 12" key="1">
    <citation type="submission" date="2018-11" db="EMBL/GenBank/DDBJ databases">
        <title>Novel bacteria species description.</title>
        <authorList>
            <person name="Han J.-H."/>
        </authorList>
    </citation>
    <scope>NUCLEOTIDE SEQUENCE [LARGE SCALE GENOMIC DNA]</scope>
    <source>
        <strain evidence="11 12">KCTC23259</strain>
    </source>
</reference>
<feature type="binding site" evidence="8">
    <location>
        <position position="316"/>
    </location>
    <ligand>
        <name>Mn(2+)</name>
        <dbReference type="ChEBI" id="CHEBI:29035"/>
    </ligand>
</feature>
<keyword evidence="12" id="KW-1185">Reference proteome</keyword>
<dbReference type="InterPro" id="IPR017850">
    <property type="entry name" value="Alkaline_phosphatase_core_sf"/>
</dbReference>
<comment type="caution">
    <text evidence="11">The sequence shown here is derived from an EMBL/GenBank/DDBJ whole genome shotgun (WGS) entry which is preliminary data.</text>
</comment>
<accession>A0AAE3H5R0</accession>
<evidence type="ECO:0000256" key="7">
    <source>
        <dbReference type="PIRSR" id="PIRSR005091-2"/>
    </source>
</evidence>
<evidence type="ECO:0000313" key="12">
    <source>
        <dbReference type="Proteomes" id="UP001204144"/>
    </source>
</evidence>
<evidence type="ECO:0000313" key="11">
    <source>
        <dbReference type="EMBL" id="MCP9765258.1"/>
    </source>
</evidence>
<dbReference type="InterPro" id="IPR050448">
    <property type="entry name" value="OpgB/LTA_synthase_biosynth"/>
</dbReference>
<name>A0AAE3H5R0_9BACT</name>
<feature type="binding site" evidence="8">
    <location>
        <position position="276"/>
    </location>
    <ligand>
        <name>Mn(2+)</name>
        <dbReference type="ChEBI" id="CHEBI:29035"/>
    </ligand>
</feature>
<dbReference type="PIRSF" id="PIRSF005091">
    <property type="entry name" value="Mmb_sulf_HI1246"/>
    <property type="match status" value="1"/>
</dbReference>
<dbReference type="AlphaFoldDB" id="A0AAE3H5R0"/>
<keyword evidence="3 9" id="KW-0812">Transmembrane</keyword>
<feature type="binding site" evidence="8">
    <location>
        <position position="487"/>
    </location>
    <ligand>
        <name>Mn(2+)</name>
        <dbReference type="ChEBI" id="CHEBI:29035"/>
    </ligand>
</feature>
<dbReference type="Proteomes" id="UP001204144">
    <property type="component" value="Unassembled WGS sequence"/>
</dbReference>
<dbReference type="GO" id="GO:0046872">
    <property type="term" value="F:metal ion binding"/>
    <property type="evidence" value="ECO:0007669"/>
    <property type="project" value="UniProtKB-KW"/>
</dbReference>
<proteinExistence type="predicted"/>
<evidence type="ECO:0000256" key="1">
    <source>
        <dbReference type="ARBA" id="ARBA00004651"/>
    </source>
</evidence>
<dbReference type="Gene3D" id="3.40.720.10">
    <property type="entry name" value="Alkaline Phosphatase, subunit A"/>
    <property type="match status" value="1"/>
</dbReference>
<sequence>MRERLRFMLIYFAFWSIYFLAARVIFLSYHIEDSKTLTLETVFGIFWHGFRMDLSMAGYLCIFPFLWVTISNFLNKSLFQNTIFSYTFFLIFVITLIIVVDLEVYNIWSFRLDATPLAYLKSPKEAWASVKNSPVIPLIISTILLVIVASSIVYRIMANKIYDWKHIKNFPFIIYGLLMVGVLIIPIRGGFGIAPMNHSTVYFSKVNFANISAINAPWNFFSSIIHNSSNKVNPYTYLPKESLDTTIANLYKNDLPRKQILKQSGRKPNVLIIIWESFTKKVVDQKHNEVEITPNFNKLKSEGIYFSDFYAMGDRTDKAITSILSGFPTQPTESIIKYPTKTATLPVLSKEFGKNGFSTQFYYGGDTEFANIKSYLFNANFEKIVDMNDFPAELATSKWGVHDEYIFDKFLEDHKVSANKPFFSSLLTLSSHEPFETTQEPKIKGETTVDLFMNSLNYSDQCLGNFIEKAKKTDWWNNTLVIIVGDHGHKLPETANRVDDFKIPMLWTGGAVNTNWNYKNIASQIDISATLLGQMNFDASAFYWSKDLFKTNTKPWAFFVFNDGFGFIKPRKEVLFDNKGKLLIQNQELLKSKELMEGKALQQKSYQDFLAR</sequence>
<dbReference type="SUPFAM" id="SSF53649">
    <property type="entry name" value="Alkaline phosphatase-like"/>
    <property type="match status" value="1"/>
</dbReference>
<dbReference type="InterPro" id="IPR000917">
    <property type="entry name" value="Sulfatase_N"/>
</dbReference>
<evidence type="ECO:0000256" key="2">
    <source>
        <dbReference type="ARBA" id="ARBA00022475"/>
    </source>
</evidence>
<keyword evidence="5 9" id="KW-0472">Membrane</keyword>
<dbReference type="GO" id="GO:0005886">
    <property type="term" value="C:plasma membrane"/>
    <property type="evidence" value="ECO:0007669"/>
    <property type="project" value="UniProtKB-SubCell"/>
</dbReference>
<evidence type="ECO:0000256" key="4">
    <source>
        <dbReference type="ARBA" id="ARBA00022989"/>
    </source>
</evidence>
<feature type="binding site" evidence="7">
    <location>
        <position position="432"/>
    </location>
    <ligand>
        <name>substrate</name>
    </ligand>
</feature>
<keyword evidence="7" id="KW-0479">Metal-binding</keyword>
<dbReference type="PANTHER" id="PTHR47371">
    <property type="entry name" value="LIPOTEICHOIC ACID SYNTHASE"/>
    <property type="match status" value="1"/>
</dbReference>
<keyword evidence="2" id="KW-1003">Cell membrane</keyword>
<gene>
    <name evidence="11" type="ORF">EGI31_20175</name>
</gene>